<dbReference type="Pfam" id="PF19494">
    <property type="entry name" value="DUF6029"/>
    <property type="match status" value="2"/>
</dbReference>
<evidence type="ECO:0000313" key="2">
    <source>
        <dbReference type="Proteomes" id="UP000177230"/>
    </source>
</evidence>
<proteinExistence type="predicted"/>
<gene>
    <name evidence="1" type="ORF">A2024_06425</name>
</gene>
<evidence type="ECO:0008006" key="3">
    <source>
        <dbReference type="Google" id="ProtNLM"/>
    </source>
</evidence>
<organism evidence="1 2">
    <name type="scientific">Candidatus Edwardsbacteria bacterium GWF2_54_11</name>
    <dbReference type="NCBI Taxonomy" id="1817851"/>
    <lineage>
        <taxon>Bacteria</taxon>
        <taxon>Candidatus Edwardsiibacteriota</taxon>
    </lineage>
</organism>
<dbReference type="AlphaFoldDB" id="A0A1F5RGD1"/>
<protein>
    <recommendedName>
        <fullName evidence="3">TonB-dependent receptor-like beta-barrel domain-containing protein</fullName>
    </recommendedName>
</protein>
<sequence length="494" mass="54961">MALAGEAAAWDLSGGNQAAIWVSQADTDSLYNVLHYREGCDLRLSGDLKDHIKLDAGLKFLYDQERWDDQPVFSGISRRYLQLKTENLSARAGTYYATLGRGLVLNCVNQQAAKVDRYLDGGLASASWEDLGDARLLFGRIMENTVELDTAKTYFGTEIKLTRLSSATVGLAYLRSNAAGPALDPSFGKPADEQYSGSLGGTLGPVDLYGEYAGRRTYGRLSPSAGWVGIEDVNGHAFYGSLTAAYAGLGAMMDFKKYRDFDAAINAPPPCNREGRLLNNGQDEYGFQTDLTATPWAWLELHGNASWARTRDQREDIMSIEGLSYSGSQKWQDVFVEGRWEVRENLLLNAEGRLRREDNLQPDIIRKKYMGASAGMVWKYHGFRTLSVKAGGNRYRNIYDMRRLYYDEVLAELGWVPFAWLNVFANADLADKPVAEYDGKKSWGEAGCAIDFDQGRQQLKVSAGRTKGGLVCSGGFCRWEPAFKGFKAAWEWSF</sequence>
<dbReference type="Proteomes" id="UP000177230">
    <property type="component" value="Unassembled WGS sequence"/>
</dbReference>
<name>A0A1F5RGD1_9BACT</name>
<reference evidence="1 2" key="1">
    <citation type="journal article" date="2016" name="Nat. Commun.">
        <title>Thousands of microbial genomes shed light on interconnected biogeochemical processes in an aquifer system.</title>
        <authorList>
            <person name="Anantharaman K."/>
            <person name="Brown C.T."/>
            <person name="Hug L.A."/>
            <person name="Sharon I."/>
            <person name="Castelle C.J."/>
            <person name="Probst A.J."/>
            <person name="Thomas B.C."/>
            <person name="Singh A."/>
            <person name="Wilkins M.J."/>
            <person name="Karaoz U."/>
            <person name="Brodie E.L."/>
            <person name="Williams K.H."/>
            <person name="Hubbard S.S."/>
            <person name="Banfield J.F."/>
        </authorList>
    </citation>
    <scope>NUCLEOTIDE SEQUENCE [LARGE SCALE GENOMIC DNA]</scope>
</reference>
<accession>A0A1F5RGD1</accession>
<comment type="caution">
    <text evidence="1">The sequence shown here is derived from an EMBL/GenBank/DDBJ whole genome shotgun (WGS) entry which is preliminary data.</text>
</comment>
<dbReference type="InterPro" id="IPR046070">
    <property type="entry name" value="DUF6029"/>
</dbReference>
<dbReference type="EMBL" id="MFFM01000017">
    <property type="protein sequence ID" value="OGF13472.1"/>
    <property type="molecule type" value="Genomic_DNA"/>
</dbReference>
<evidence type="ECO:0000313" key="1">
    <source>
        <dbReference type="EMBL" id="OGF13472.1"/>
    </source>
</evidence>